<evidence type="ECO:0000256" key="5">
    <source>
        <dbReference type="ARBA" id="ARBA00023277"/>
    </source>
</evidence>
<keyword evidence="7" id="KW-1185">Reference proteome</keyword>
<organism evidence="6 7">
    <name type="scientific">Bombilactobacillus folatiphilus</name>
    <dbReference type="NCBI Taxonomy" id="2923362"/>
    <lineage>
        <taxon>Bacteria</taxon>
        <taxon>Bacillati</taxon>
        <taxon>Bacillota</taxon>
        <taxon>Bacilli</taxon>
        <taxon>Lactobacillales</taxon>
        <taxon>Lactobacillaceae</taxon>
        <taxon>Bombilactobacillus</taxon>
    </lineage>
</organism>
<dbReference type="SUPFAM" id="SSF88713">
    <property type="entry name" value="Glycoside hydrolase/deacetylase"/>
    <property type="match status" value="1"/>
</dbReference>
<dbReference type="InterPro" id="IPR011330">
    <property type="entry name" value="Glyco_hydro/deAcase_b/a-brl"/>
</dbReference>
<keyword evidence="4" id="KW-0460">Magnesium</keyword>
<name>A0ABY4PBB3_9LACO</name>
<evidence type="ECO:0000256" key="2">
    <source>
        <dbReference type="ARBA" id="ARBA00022723"/>
    </source>
</evidence>
<dbReference type="Pfam" id="PF04794">
    <property type="entry name" value="YdjC"/>
    <property type="match status" value="1"/>
</dbReference>
<keyword evidence="2" id="KW-0479">Metal-binding</keyword>
<protein>
    <submittedName>
        <fullName evidence="6">ChbG/HpnK family deacetylase</fullName>
    </submittedName>
</protein>
<dbReference type="PANTHER" id="PTHR31609">
    <property type="entry name" value="YDJC DEACETYLASE FAMILY MEMBER"/>
    <property type="match status" value="1"/>
</dbReference>
<sequence>MSRQIIIRADDLGYSEAVNLGIIKTVQNGLIKNVGVMVNMPTVLEAVQILQKINPHIDLGLHVVICMGRPLQNACQLPSLTMPDGTFKTSKMYRKATRDFVSLDEVVSEIEAQYQRFVKLVGRQPDYFEGHAVVSDNFVKGLKIVAQRHHLKYLEYHFDDQPTLVARQKLYIEMDSMEPNYDPYRTLRTTALTKHDDGYEVMVCHPGYLDNFILQHSSLTIPRTQEVAMLCDPQTKIWLWDHEVELIKYSQL</sequence>
<evidence type="ECO:0000256" key="3">
    <source>
        <dbReference type="ARBA" id="ARBA00022801"/>
    </source>
</evidence>
<dbReference type="CDD" id="cd10805">
    <property type="entry name" value="YdjC_like_1"/>
    <property type="match status" value="1"/>
</dbReference>
<gene>
    <name evidence="6" type="ORF">MOO45_04020</name>
</gene>
<reference evidence="6" key="1">
    <citation type="journal article" date="2022" name="Int. J. Syst. Evol. Microbiol.">
        <title>Apilactobacillus apisilvae sp. nov., Nicolia spurrieriana gen. nov. sp. nov., Bombilactobacillus folatiphilus sp. nov. and Bombilactobacillus thymidiniphilus sp. nov., four new lactic acid bacterial isolates from stingless bees Tetragonula carbonaria and Austroplebeia australis.</title>
        <authorList>
            <person name="Oliphant S.A."/>
            <person name="Watson-Haigh N.S."/>
            <person name="Sumby K.M."/>
            <person name="Gardner J."/>
            <person name="Groom S."/>
            <person name="Jiranek V."/>
        </authorList>
    </citation>
    <scope>NUCLEOTIDE SEQUENCE</scope>
    <source>
        <strain evidence="6">SG4_D2</strain>
    </source>
</reference>
<evidence type="ECO:0000313" key="6">
    <source>
        <dbReference type="EMBL" id="UQS82816.1"/>
    </source>
</evidence>
<dbReference type="EMBL" id="CP093366">
    <property type="protein sequence ID" value="UQS82816.1"/>
    <property type="molecule type" value="Genomic_DNA"/>
</dbReference>
<evidence type="ECO:0000313" key="7">
    <source>
        <dbReference type="Proteomes" id="UP000831495"/>
    </source>
</evidence>
<evidence type="ECO:0000256" key="4">
    <source>
        <dbReference type="ARBA" id="ARBA00022842"/>
    </source>
</evidence>
<dbReference type="PANTHER" id="PTHR31609:SF1">
    <property type="entry name" value="CARBOHYDRATE DEACETYLASE"/>
    <property type="match status" value="1"/>
</dbReference>
<accession>A0ABY4PBB3</accession>
<dbReference type="Proteomes" id="UP000831495">
    <property type="component" value="Chromosome"/>
</dbReference>
<keyword evidence="5" id="KW-0119">Carbohydrate metabolism</keyword>
<dbReference type="Gene3D" id="3.20.20.370">
    <property type="entry name" value="Glycoside hydrolase/deacetylase"/>
    <property type="match status" value="1"/>
</dbReference>
<keyword evidence="3" id="KW-0378">Hydrolase</keyword>
<proteinExistence type="predicted"/>
<evidence type="ECO:0000256" key="1">
    <source>
        <dbReference type="ARBA" id="ARBA00001946"/>
    </source>
</evidence>
<dbReference type="InterPro" id="IPR006879">
    <property type="entry name" value="YdjC-like"/>
</dbReference>
<dbReference type="RefSeq" id="WP_249515094.1">
    <property type="nucleotide sequence ID" value="NZ_CP093366.1"/>
</dbReference>
<comment type="cofactor">
    <cofactor evidence="1">
        <name>Mg(2+)</name>
        <dbReference type="ChEBI" id="CHEBI:18420"/>
    </cofactor>
</comment>